<dbReference type="Pfam" id="PF00361">
    <property type="entry name" value="Proton_antipo_M"/>
    <property type="match status" value="1"/>
</dbReference>
<feature type="region of interest" description="Disordered" evidence="8">
    <location>
        <begin position="369"/>
        <end position="414"/>
    </location>
</feature>
<dbReference type="GO" id="GO:0008137">
    <property type="term" value="F:NADH dehydrogenase (ubiquinone) activity"/>
    <property type="evidence" value="ECO:0007669"/>
    <property type="project" value="InterPro"/>
</dbReference>
<gene>
    <name evidence="11" type="ORF">TSOC_009362</name>
</gene>
<reference evidence="11 12" key="1">
    <citation type="journal article" date="2017" name="Mol. Biol. Evol.">
        <title>The 4-celled Tetrabaena socialis nuclear genome reveals the essential components for genetic control of cell number at the origin of multicellularity in the volvocine lineage.</title>
        <authorList>
            <person name="Featherston J."/>
            <person name="Arakaki Y."/>
            <person name="Hanschen E.R."/>
            <person name="Ferris P.J."/>
            <person name="Michod R.E."/>
            <person name="Olson B.J.S.C."/>
            <person name="Nozaki H."/>
            <person name="Durand P.M."/>
        </authorList>
    </citation>
    <scope>NUCLEOTIDE SEQUENCE [LARGE SCALE GENOMIC DNA]</scope>
    <source>
        <strain evidence="11 12">NIES-571</strain>
    </source>
</reference>
<keyword evidence="4" id="KW-1278">Translocase</keyword>
<feature type="transmembrane region" description="Helical" evidence="9">
    <location>
        <begin position="226"/>
        <end position="243"/>
    </location>
</feature>
<feature type="transmembrane region" description="Helical" evidence="9">
    <location>
        <begin position="290"/>
        <end position="309"/>
    </location>
</feature>
<evidence type="ECO:0000259" key="10">
    <source>
        <dbReference type="PROSITE" id="PS50076"/>
    </source>
</evidence>
<evidence type="ECO:0000256" key="4">
    <source>
        <dbReference type="ARBA" id="ARBA00022967"/>
    </source>
</evidence>
<dbReference type="InterPro" id="IPR036869">
    <property type="entry name" value="J_dom_sf"/>
</dbReference>
<dbReference type="PANTHER" id="PTHR42829">
    <property type="entry name" value="NADH-UBIQUINONE OXIDOREDUCTASE CHAIN 5"/>
    <property type="match status" value="1"/>
</dbReference>
<dbReference type="CDD" id="cd06257">
    <property type="entry name" value="DnaJ"/>
    <property type="match status" value="1"/>
</dbReference>
<dbReference type="GO" id="GO:0003954">
    <property type="term" value="F:NADH dehydrogenase activity"/>
    <property type="evidence" value="ECO:0007669"/>
    <property type="project" value="TreeGrafter"/>
</dbReference>
<evidence type="ECO:0000256" key="7">
    <source>
        <dbReference type="ARBA" id="ARBA00023136"/>
    </source>
</evidence>
<evidence type="ECO:0000256" key="1">
    <source>
        <dbReference type="ARBA" id="ARBA00004141"/>
    </source>
</evidence>
<dbReference type="Pfam" id="PF00226">
    <property type="entry name" value="DnaJ"/>
    <property type="match status" value="1"/>
</dbReference>
<dbReference type="Gene3D" id="1.10.287.110">
    <property type="entry name" value="DnaJ domain"/>
    <property type="match status" value="1"/>
</dbReference>
<dbReference type="PROSITE" id="PS50076">
    <property type="entry name" value="DNAJ_2"/>
    <property type="match status" value="1"/>
</dbReference>
<evidence type="ECO:0000256" key="2">
    <source>
        <dbReference type="ARBA" id="ARBA00008200"/>
    </source>
</evidence>
<dbReference type="GO" id="GO:0042773">
    <property type="term" value="P:ATP synthesis coupled electron transport"/>
    <property type="evidence" value="ECO:0007669"/>
    <property type="project" value="InterPro"/>
</dbReference>
<sequence>MQVGRNYMVTRYNPVTRRMEPSWQTDWRTVVPGWRYNRRWGAETSETQVYGGSKYRHDPAIDKMSPGEHVRRALPYSEYAQMSADDVRQGPRAGGGPAAPERMVPFRMSPGDAVAAVRSAVRAAELRNAEQQLLRQYGGDQVRLVVMDLELAPGRLAASPVFVPVWVFKMRIRNTAMRTYVAGFASGLSAGPKAILVNRISDGLLMWGILWVWYHLGALEYDLLNVYSASGFVGLSILIGAMGKSAQVLFHVWLADAMEGPTPVSALIHAATLVTAGVYLLVRLHIHDEMFVIIVGSLTAFMAGVFGATQSDLKRVIAYSTCSQYWPELHAQLLGLRARLQRALPDADEAEQERWWREEWVRQDPEDAYSYDSEGRYSGSSSYDGGRQQQAGAGEGAGGRGRQRGSGAGARASSLDPKGYYRALGVEPNSSTSEIQAAYRAAALRWHPDRQPDPARKAESTRRFQAVQEAYATLRDPARRAAYQRSGA</sequence>
<dbReference type="SMART" id="SM00271">
    <property type="entry name" value="DnaJ"/>
    <property type="match status" value="1"/>
</dbReference>
<dbReference type="InterPro" id="IPR001623">
    <property type="entry name" value="DnaJ_domain"/>
</dbReference>
<keyword evidence="12" id="KW-1185">Reference proteome</keyword>
<dbReference type="GO" id="GO:0016020">
    <property type="term" value="C:membrane"/>
    <property type="evidence" value="ECO:0007669"/>
    <property type="project" value="UniProtKB-SubCell"/>
</dbReference>
<evidence type="ECO:0000256" key="8">
    <source>
        <dbReference type="SAM" id="MobiDB-lite"/>
    </source>
</evidence>
<dbReference type="InterPro" id="IPR003945">
    <property type="entry name" value="NU5C-like"/>
</dbReference>
<keyword evidence="11" id="KW-0830">Ubiquinone</keyword>
<feature type="transmembrane region" description="Helical" evidence="9">
    <location>
        <begin position="264"/>
        <end position="284"/>
    </location>
</feature>
<dbReference type="PROSITE" id="PS00636">
    <property type="entry name" value="DNAJ_1"/>
    <property type="match status" value="1"/>
</dbReference>
<name>A0A2J7ZW26_9CHLO</name>
<feature type="domain" description="J" evidence="10">
    <location>
        <begin position="419"/>
        <end position="487"/>
    </location>
</feature>
<dbReference type="GO" id="GO:0015990">
    <property type="term" value="P:electron transport coupled proton transport"/>
    <property type="evidence" value="ECO:0007669"/>
    <property type="project" value="TreeGrafter"/>
</dbReference>
<keyword evidence="3 9" id="KW-0812">Transmembrane</keyword>
<protein>
    <submittedName>
        <fullName evidence="11">NADH-ubiquinone oxidoreductase chain 5</fullName>
    </submittedName>
</protein>
<accession>A0A2J7ZW26</accession>
<comment type="caution">
    <text evidence="11">The sequence shown here is derived from an EMBL/GenBank/DDBJ whole genome shotgun (WGS) entry which is preliminary data.</text>
</comment>
<dbReference type="AlphaFoldDB" id="A0A2J7ZW26"/>
<feature type="transmembrane region" description="Helical" evidence="9">
    <location>
        <begin position="196"/>
        <end position="214"/>
    </location>
</feature>
<keyword evidence="7 9" id="KW-0472">Membrane</keyword>
<dbReference type="EMBL" id="PGGS01000386">
    <property type="protein sequence ID" value="PNH04473.1"/>
    <property type="molecule type" value="Genomic_DNA"/>
</dbReference>
<proteinExistence type="inferred from homology"/>
<dbReference type="InterPro" id="IPR001750">
    <property type="entry name" value="ND/Mrp_TM"/>
</dbReference>
<dbReference type="OrthoDB" id="543408at2759"/>
<comment type="similarity">
    <text evidence="2">Belongs to the complex I subunit 5 family.</text>
</comment>
<evidence type="ECO:0000256" key="3">
    <source>
        <dbReference type="ARBA" id="ARBA00022692"/>
    </source>
</evidence>
<feature type="compositionally biased region" description="Low complexity" evidence="8">
    <location>
        <begin position="370"/>
        <end position="392"/>
    </location>
</feature>
<comment type="subcellular location">
    <subcellularLocation>
        <location evidence="1">Membrane</location>
        <topology evidence="1">Multi-pass membrane protein</topology>
    </subcellularLocation>
</comment>
<keyword evidence="6" id="KW-0520">NAD</keyword>
<dbReference type="SUPFAM" id="SSF46565">
    <property type="entry name" value="Chaperone J-domain"/>
    <property type="match status" value="1"/>
</dbReference>
<organism evidence="11 12">
    <name type="scientific">Tetrabaena socialis</name>
    <dbReference type="NCBI Taxonomy" id="47790"/>
    <lineage>
        <taxon>Eukaryota</taxon>
        <taxon>Viridiplantae</taxon>
        <taxon>Chlorophyta</taxon>
        <taxon>core chlorophytes</taxon>
        <taxon>Chlorophyceae</taxon>
        <taxon>CS clade</taxon>
        <taxon>Chlamydomonadales</taxon>
        <taxon>Tetrabaenaceae</taxon>
        <taxon>Tetrabaena</taxon>
    </lineage>
</organism>
<dbReference type="Proteomes" id="UP000236333">
    <property type="component" value="Unassembled WGS sequence"/>
</dbReference>
<evidence type="ECO:0000313" key="12">
    <source>
        <dbReference type="Proteomes" id="UP000236333"/>
    </source>
</evidence>
<dbReference type="PANTHER" id="PTHR42829:SF2">
    <property type="entry name" value="NADH-UBIQUINONE OXIDOREDUCTASE CHAIN 5"/>
    <property type="match status" value="1"/>
</dbReference>
<evidence type="ECO:0000256" key="5">
    <source>
        <dbReference type="ARBA" id="ARBA00022989"/>
    </source>
</evidence>
<dbReference type="InterPro" id="IPR018253">
    <property type="entry name" value="DnaJ_domain_CS"/>
</dbReference>
<evidence type="ECO:0000256" key="9">
    <source>
        <dbReference type="SAM" id="Phobius"/>
    </source>
</evidence>
<dbReference type="PRINTS" id="PR01434">
    <property type="entry name" value="NADHDHGNASE5"/>
</dbReference>
<evidence type="ECO:0000256" key="6">
    <source>
        <dbReference type="ARBA" id="ARBA00023027"/>
    </source>
</evidence>
<feature type="compositionally biased region" description="Gly residues" evidence="8">
    <location>
        <begin position="393"/>
        <end position="408"/>
    </location>
</feature>
<evidence type="ECO:0000313" key="11">
    <source>
        <dbReference type="EMBL" id="PNH04473.1"/>
    </source>
</evidence>
<keyword evidence="5 9" id="KW-1133">Transmembrane helix</keyword>
<dbReference type="PRINTS" id="PR00625">
    <property type="entry name" value="JDOMAIN"/>
</dbReference>